<dbReference type="EMBL" id="DRHY01000107">
    <property type="protein sequence ID" value="HEC73737.1"/>
    <property type="molecule type" value="Genomic_DNA"/>
</dbReference>
<evidence type="ECO:0000313" key="1">
    <source>
        <dbReference type="EMBL" id="HEC73737.1"/>
    </source>
</evidence>
<dbReference type="AlphaFoldDB" id="A0A7C1W018"/>
<dbReference type="Proteomes" id="UP000886384">
    <property type="component" value="Unassembled WGS sequence"/>
</dbReference>
<sequence>MSVLVLQFIIKQWDKGETSESDVTRRQSIPDRYPLNLSTAESLFNAQVILDRHGYDRMGNKLPYMLTEDGYLLIDKFRICLNKGTVEYNADMSASTQARHIATLNNDSFQCRYDWRYRVEEGGYIYWLYEEVIMNVCVTDDVTEEIFTDRSIKQTFTDYRLS</sequence>
<accession>A0A7C1W018</accession>
<comment type="caution">
    <text evidence="1">The sequence shown here is derived from an EMBL/GenBank/DDBJ whole genome shotgun (WGS) entry which is preliminary data.</text>
</comment>
<name>A0A7C1W018_9GAMM</name>
<organism evidence="1">
    <name type="scientific">Methylophaga aminisulfidivorans</name>
    <dbReference type="NCBI Taxonomy" id="230105"/>
    <lineage>
        <taxon>Bacteria</taxon>
        <taxon>Pseudomonadati</taxon>
        <taxon>Pseudomonadota</taxon>
        <taxon>Gammaproteobacteria</taxon>
        <taxon>Thiotrichales</taxon>
        <taxon>Piscirickettsiaceae</taxon>
        <taxon>Methylophaga</taxon>
    </lineage>
</organism>
<proteinExistence type="predicted"/>
<reference evidence="1" key="1">
    <citation type="journal article" date="2020" name="mSystems">
        <title>Genome- and Community-Level Interaction Insights into Carbon Utilization and Element Cycling Functions of Hydrothermarchaeota in Hydrothermal Sediment.</title>
        <authorList>
            <person name="Zhou Z."/>
            <person name="Liu Y."/>
            <person name="Xu W."/>
            <person name="Pan J."/>
            <person name="Luo Z.H."/>
            <person name="Li M."/>
        </authorList>
    </citation>
    <scope>NUCLEOTIDE SEQUENCE [LARGE SCALE GENOMIC DNA]</scope>
    <source>
        <strain evidence="1">HyVt-380</strain>
    </source>
</reference>
<gene>
    <name evidence="1" type="ORF">ENI26_05100</name>
</gene>
<protein>
    <submittedName>
        <fullName evidence="1">Uncharacterized protein</fullName>
    </submittedName>
</protein>